<organism evidence="3 4">
    <name type="scientific">Gordonia namibiensis NBRC 108229</name>
    <dbReference type="NCBI Taxonomy" id="1208314"/>
    <lineage>
        <taxon>Bacteria</taxon>
        <taxon>Bacillati</taxon>
        <taxon>Actinomycetota</taxon>
        <taxon>Actinomycetes</taxon>
        <taxon>Mycobacteriales</taxon>
        <taxon>Gordoniaceae</taxon>
        <taxon>Gordonia</taxon>
    </lineage>
</organism>
<dbReference type="RefSeq" id="WP_006864911.1">
    <property type="nucleotide sequence ID" value="NZ_BAHE01000002.1"/>
</dbReference>
<comment type="caution">
    <text evidence="3">The sequence shown here is derived from an EMBL/GenBank/DDBJ whole genome shotgun (WGS) entry which is preliminary data.</text>
</comment>
<proteinExistence type="predicted"/>
<dbReference type="PANTHER" id="PTHR42870">
    <property type="entry name" value="ACETYL-COA C-ACETYLTRANSFERASE"/>
    <property type="match status" value="1"/>
</dbReference>
<dbReference type="GO" id="GO:0016747">
    <property type="term" value="F:acyltransferase activity, transferring groups other than amino-acyl groups"/>
    <property type="evidence" value="ECO:0007669"/>
    <property type="project" value="InterPro"/>
</dbReference>
<feature type="domain" description="Thiolase N-terminal" evidence="1">
    <location>
        <begin position="27"/>
        <end position="234"/>
    </location>
</feature>
<dbReference type="PIRSF" id="PIRSF000429">
    <property type="entry name" value="Ac-CoA_Ac_transf"/>
    <property type="match status" value="1"/>
</dbReference>
<dbReference type="Proteomes" id="UP000035058">
    <property type="component" value="Unassembled WGS sequence"/>
</dbReference>
<dbReference type="Pfam" id="PF00108">
    <property type="entry name" value="Thiolase_N"/>
    <property type="match status" value="1"/>
</dbReference>
<evidence type="ECO:0000313" key="4">
    <source>
        <dbReference type="Proteomes" id="UP000035058"/>
    </source>
</evidence>
<dbReference type="EMBL" id="BAHE01000002">
    <property type="protein sequence ID" value="GAB98630.1"/>
    <property type="molecule type" value="Genomic_DNA"/>
</dbReference>
<dbReference type="Gene3D" id="3.40.47.10">
    <property type="match status" value="1"/>
</dbReference>
<accession>K6WH32</accession>
<dbReference type="InterPro" id="IPR020616">
    <property type="entry name" value="Thiolase_N"/>
</dbReference>
<reference evidence="3 4" key="1">
    <citation type="submission" date="2012-08" db="EMBL/GenBank/DDBJ databases">
        <title>Whole genome shotgun sequence of Gordonia namibiensis NBRC 108229.</title>
        <authorList>
            <person name="Isaki-Nakamura S."/>
            <person name="Hosoyama A."/>
            <person name="Tsuchikane K."/>
            <person name="Katsumata H."/>
            <person name="Baba S."/>
            <person name="Yamazaki S."/>
            <person name="Fujita N."/>
        </authorList>
    </citation>
    <scope>NUCLEOTIDE SEQUENCE [LARGE SCALE GENOMIC DNA]</scope>
    <source>
        <strain evidence="3 4">NBRC 108229</strain>
    </source>
</reference>
<dbReference type="SUPFAM" id="SSF53901">
    <property type="entry name" value="Thiolase-like"/>
    <property type="match status" value="2"/>
</dbReference>
<name>K6WH32_9ACTN</name>
<dbReference type="CDD" id="cd00829">
    <property type="entry name" value="SCP-x_thiolase"/>
    <property type="match status" value="1"/>
</dbReference>
<evidence type="ECO:0008006" key="5">
    <source>
        <dbReference type="Google" id="ProtNLM"/>
    </source>
</evidence>
<dbReference type="InterPro" id="IPR002155">
    <property type="entry name" value="Thiolase"/>
</dbReference>
<evidence type="ECO:0000259" key="1">
    <source>
        <dbReference type="Pfam" id="PF00108"/>
    </source>
</evidence>
<dbReference type="AlphaFoldDB" id="K6WH32"/>
<dbReference type="InterPro" id="IPR016039">
    <property type="entry name" value="Thiolase-like"/>
</dbReference>
<keyword evidence="4" id="KW-1185">Reference proteome</keyword>
<protein>
    <recommendedName>
        <fullName evidence="5">Acetyl-CoA acyltransferase</fullName>
    </recommendedName>
</protein>
<dbReference type="NCBIfam" id="NF004936">
    <property type="entry name" value="PRK06289.1"/>
    <property type="match status" value="1"/>
</dbReference>
<sequence length="417" mass="44550">MTDRTVWITGGYQSDFARNLTKEGRGLPELFDEVVSGTVSASGIPVGDIDVIHVGNAFGQVYTGQGHLGAMPASVVPELWSIPASRHEGACASGSLAILAAMADLESGRYDCALVVGAELEKNVPGDDGARNMAGAAWIGEEGQDANFMWPYMFSRIAEEYDKRYGLDPQHLWQIAELNSRNARRNPLAQTRGWEHVPESFTADDTANPIVEGHLRKIDCGPLTDGGAGVVLVSDRYRRAHPELETTGLSAILGWGHRTVGLLLEDKLARSADDELMFPHVRQAISDAFGRAGIAGVDDLDVIETHDCFTTSEYMAIDHFGLTAPGESWKAIESGELEIDGRVAMNPSGGLLGGGHPVGATGIRMLLDCHRQIVAGAGDYQVDDARRAATLNIGGSTTTVVSFVVGSPVTTQPRRAD</sequence>
<evidence type="ECO:0000313" key="3">
    <source>
        <dbReference type="EMBL" id="GAB98630.1"/>
    </source>
</evidence>
<gene>
    <name evidence="3" type="ORF">GONAM_02_01530</name>
</gene>
<dbReference type="InterPro" id="IPR055140">
    <property type="entry name" value="Thiolase_C_2"/>
</dbReference>
<evidence type="ECO:0000259" key="2">
    <source>
        <dbReference type="Pfam" id="PF22691"/>
    </source>
</evidence>
<dbReference type="PANTHER" id="PTHR42870:SF1">
    <property type="entry name" value="NON-SPECIFIC LIPID-TRANSFER PROTEIN-LIKE 2"/>
    <property type="match status" value="1"/>
</dbReference>
<feature type="domain" description="Thiolase C-terminal" evidence="2">
    <location>
        <begin position="269"/>
        <end position="406"/>
    </location>
</feature>
<dbReference type="Pfam" id="PF22691">
    <property type="entry name" value="Thiolase_C_1"/>
    <property type="match status" value="1"/>
</dbReference>